<dbReference type="PROSITE" id="PS50097">
    <property type="entry name" value="BTB"/>
    <property type="match status" value="1"/>
</dbReference>
<evidence type="ECO:0000259" key="1">
    <source>
        <dbReference type="PROSITE" id="PS50097"/>
    </source>
</evidence>
<dbReference type="InterPro" id="IPR000210">
    <property type="entry name" value="BTB/POZ_dom"/>
</dbReference>
<evidence type="ECO:0000313" key="4">
    <source>
        <dbReference type="WBParaSite" id="TCLT_0000046801-mRNA-1"/>
    </source>
</evidence>
<dbReference type="STRING" id="103827.A0A0N5CK83"/>
<proteinExistence type="predicted"/>
<dbReference type="Proteomes" id="UP000276776">
    <property type="component" value="Unassembled WGS sequence"/>
</dbReference>
<dbReference type="WBParaSite" id="TCLT_0000046801-mRNA-1">
    <property type="protein sequence ID" value="TCLT_0000046801-mRNA-1"/>
    <property type="gene ID" value="TCLT_0000046801"/>
</dbReference>
<dbReference type="OMA" id="DRIIFPY"/>
<name>A0A0N5CK83_THECL</name>
<feature type="domain" description="BTB" evidence="1">
    <location>
        <begin position="245"/>
        <end position="326"/>
    </location>
</feature>
<protein>
    <submittedName>
        <fullName evidence="4">BTB domain-containing protein</fullName>
    </submittedName>
</protein>
<organism evidence="4">
    <name type="scientific">Thelazia callipaeda</name>
    <name type="common">Oriental eyeworm</name>
    <name type="synonym">Parasitic nematode</name>
    <dbReference type="NCBI Taxonomy" id="103827"/>
    <lineage>
        <taxon>Eukaryota</taxon>
        <taxon>Metazoa</taxon>
        <taxon>Ecdysozoa</taxon>
        <taxon>Nematoda</taxon>
        <taxon>Chromadorea</taxon>
        <taxon>Rhabditida</taxon>
        <taxon>Spirurina</taxon>
        <taxon>Spiruromorpha</taxon>
        <taxon>Thelazioidea</taxon>
        <taxon>Thelaziidae</taxon>
        <taxon>Thelazia</taxon>
    </lineage>
</organism>
<sequence>MEGKKVNFSRAFEEVSRGEENSQLFIHSDEDAFPNYFENGLGLDEINDTNCEEIQFQYDFRLHQESVKAMIDLGGNLQSFIPMITYHKHVWWYYGYKLQLEKDMSLSLLLKSLGPTARPDKEVPRGAIGNNVPRNQLPPPGNSVHVLLAVKKDGNLQAIVEKNLYDIGNADGYICSELISLVKLHEIIKTNEFIILRVSINISKTYFNIKKLINSNITSAIKKKATSEEMNLLEMVLKQEKTPSSDFVFTRGSGENNDATSYHVHKNIIKRRSFVLKGIFRQKYSLPTDQLLVVHTEDRIIFPYLIDDDMDFLLTYLYTGKVILPKFNGFARVGRVISFLISPEQLVEIFMQWEYLIVMNLLEIEKQNNSNDIVEESFKALISVYSAPYGALPHAKRMAMSLLADQLTKTNENLEKYGENSNYGRYKIGHFMDSALKLKRFICSIKKMPYFM</sequence>
<accession>A0A0N5CK83</accession>
<keyword evidence="3" id="KW-1185">Reference proteome</keyword>
<dbReference type="InterPro" id="IPR011333">
    <property type="entry name" value="SKP1/BTB/POZ_sf"/>
</dbReference>
<evidence type="ECO:0000313" key="3">
    <source>
        <dbReference type="Proteomes" id="UP000276776"/>
    </source>
</evidence>
<dbReference type="OrthoDB" id="5862088at2759"/>
<gene>
    <name evidence="2" type="ORF">TCLT_LOCUS469</name>
</gene>
<evidence type="ECO:0000313" key="2">
    <source>
        <dbReference type="EMBL" id="VDM95451.1"/>
    </source>
</evidence>
<reference evidence="4" key="1">
    <citation type="submission" date="2017-02" db="UniProtKB">
        <authorList>
            <consortium name="WormBaseParasite"/>
        </authorList>
    </citation>
    <scope>IDENTIFICATION</scope>
</reference>
<dbReference type="AlphaFoldDB" id="A0A0N5CK83"/>
<dbReference type="Gene3D" id="3.30.710.10">
    <property type="entry name" value="Potassium Channel Kv1.1, Chain A"/>
    <property type="match status" value="1"/>
</dbReference>
<dbReference type="EMBL" id="UYYF01000034">
    <property type="protein sequence ID" value="VDM95451.1"/>
    <property type="molecule type" value="Genomic_DNA"/>
</dbReference>
<reference evidence="2 3" key="2">
    <citation type="submission" date="2018-11" db="EMBL/GenBank/DDBJ databases">
        <authorList>
            <consortium name="Pathogen Informatics"/>
        </authorList>
    </citation>
    <scope>NUCLEOTIDE SEQUENCE [LARGE SCALE GENOMIC DNA]</scope>
</reference>